<evidence type="ECO:0000313" key="3">
    <source>
        <dbReference type="Proteomes" id="UP000016935"/>
    </source>
</evidence>
<dbReference type="Gene3D" id="3.30.420.10">
    <property type="entry name" value="Ribonuclease H-like superfamily/Ribonuclease H"/>
    <property type="match status" value="1"/>
</dbReference>
<feature type="non-terminal residue" evidence="2">
    <location>
        <position position="128"/>
    </location>
</feature>
<organism evidence="2 3">
    <name type="scientific">Exserohilum turcicum (strain 28A)</name>
    <name type="common">Northern leaf blight fungus</name>
    <name type="synonym">Setosphaeria turcica</name>
    <dbReference type="NCBI Taxonomy" id="671987"/>
    <lineage>
        <taxon>Eukaryota</taxon>
        <taxon>Fungi</taxon>
        <taxon>Dikarya</taxon>
        <taxon>Ascomycota</taxon>
        <taxon>Pezizomycotina</taxon>
        <taxon>Dothideomycetes</taxon>
        <taxon>Pleosporomycetidae</taxon>
        <taxon>Pleosporales</taxon>
        <taxon>Pleosporineae</taxon>
        <taxon>Pleosporaceae</taxon>
        <taxon>Exserohilum</taxon>
    </lineage>
</organism>
<reference evidence="2 3" key="2">
    <citation type="journal article" date="2013" name="PLoS Genet.">
        <title>Comparative genome structure, secondary metabolite, and effector coding capacity across Cochliobolus pathogens.</title>
        <authorList>
            <person name="Condon B.J."/>
            <person name="Leng Y."/>
            <person name="Wu D."/>
            <person name="Bushley K.E."/>
            <person name="Ohm R.A."/>
            <person name="Otillar R."/>
            <person name="Martin J."/>
            <person name="Schackwitz W."/>
            <person name="Grimwood J."/>
            <person name="MohdZainudin N."/>
            <person name="Xue C."/>
            <person name="Wang R."/>
            <person name="Manning V.A."/>
            <person name="Dhillon B."/>
            <person name="Tu Z.J."/>
            <person name="Steffenson B.J."/>
            <person name="Salamov A."/>
            <person name="Sun H."/>
            <person name="Lowry S."/>
            <person name="LaButti K."/>
            <person name="Han J."/>
            <person name="Copeland A."/>
            <person name="Lindquist E."/>
            <person name="Barry K."/>
            <person name="Schmutz J."/>
            <person name="Baker S.E."/>
            <person name="Ciuffetti L.M."/>
            <person name="Grigoriev I.V."/>
            <person name="Zhong S."/>
            <person name="Turgeon B.G."/>
        </authorList>
    </citation>
    <scope>NUCLEOTIDE SEQUENCE [LARGE SCALE GENOMIC DNA]</scope>
    <source>
        <strain evidence="3">28A</strain>
    </source>
</reference>
<dbReference type="GeneID" id="19400930"/>
<dbReference type="EMBL" id="KB908626">
    <property type="protein sequence ID" value="EOA85953.1"/>
    <property type="molecule type" value="Genomic_DNA"/>
</dbReference>
<reference evidence="2 3" key="1">
    <citation type="journal article" date="2012" name="PLoS Pathog.">
        <title>Diverse lifestyles and strategies of plant pathogenesis encoded in the genomes of eighteen Dothideomycetes fungi.</title>
        <authorList>
            <person name="Ohm R.A."/>
            <person name="Feau N."/>
            <person name="Henrissat B."/>
            <person name="Schoch C.L."/>
            <person name="Horwitz B.A."/>
            <person name="Barry K.W."/>
            <person name="Condon B.J."/>
            <person name="Copeland A.C."/>
            <person name="Dhillon B."/>
            <person name="Glaser F."/>
            <person name="Hesse C.N."/>
            <person name="Kosti I."/>
            <person name="LaButti K."/>
            <person name="Lindquist E.A."/>
            <person name="Lucas S."/>
            <person name="Salamov A.A."/>
            <person name="Bradshaw R.E."/>
            <person name="Ciuffetti L."/>
            <person name="Hamelin R.C."/>
            <person name="Kema G.H.J."/>
            <person name="Lawrence C."/>
            <person name="Scott J.A."/>
            <person name="Spatafora J.W."/>
            <person name="Turgeon B.G."/>
            <person name="de Wit P.J.G.M."/>
            <person name="Zhong S."/>
            <person name="Goodwin S.B."/>
            <person name="Grigoriev I.V."/>
        </authorList>
    </citation>
    <scope>NUCLEOTIDE SEQUENCE [LARGE SCALE GENOMIC DNA]</scope>
    <source>
        <strain evidence="3">28A</strain>
    </source>
</reference>
<dbReference type="STRING" id="671987.R0JYH0"/>
<dbReference type="InterPro" id="IPR002492">
    <property type="entry name" value="Transposase_Tc1-like"/>
</dbReference>
<keyword evidence="3" id="KW-1185">Reference proteome</keyword>
<dbReference type="HOGENOM" id="CLU_1964899_0_0_1"/>
<dbReference type="GO" id="GO:0006313">
    <property type="term" value="P:DNA transposition"/>
    <property type="evidence" value="ECO:0007669"/>
    <property type="project" value="InterPro"/>
</dbReference>
<dbReference type="Proteomes" id="UP000016935">
    <property type="component" value="Unassembled WGS sequence"/>
</dbReference>
<name>R0JYH0_EXST2</name>
<dbReference type="InterPro" id="IPR036397">
    <property type="entry name" value="RNaseH_sf"/>
</dbReference>
<evidence type="ECO:0000313" key="2">
    <source>
        <dbReference type="EMBL" id="EOA85953.1"/>
    </source>
</evidence>
<dbReference type="OrthoDB" id="3942356at2759"/>
<feature type="domain" description="Transposase Tc1-like" evidence="1">
    <location>
        <begin position="23"/>
        <end position="68"/>
    </location>
</feature>
<dbReference type="Pfam" id="PF01498">
    <property type="entry name" value="HTH_Tnp_Tc3_2"/>
    <property type="match status" value="1"/>
</dbReference>
<sequence length="128" mass="15261">MPKILYEDLAKVASFVKEDETISKPPSHRTLSRVLRSRGLVNYRCKLRPKLTATHARKRLAFAREYRNFPWQRRIVKFSDECLVQKNAGSTTEWCFRYPHEKWKHRMLTEARASQGPRQMVWGAIWLD</sequence>
<evidence type="ECO:0000259" key="1">
    <source>
        <dbReference type="Pfam" id="PF01498"/>
    </source>
</evidence>
<dbReference type="GO" id="GO:0003677">
    <property type="term" value="F:DNA binding"/>
    <property type="evidence" value="ECO:0007669"/>
    <property type="project" value="InterPro"/>
</dbReference>
<dbReference type="RefSeq" id="XP_008026501.1">
    <property type="nucleotide sequence ID" value="XM_008028310.1"/>
</dbReference>
<accession>R0JYH0</accession>
<gene>
    <name evidence="2" type="ORF">SETTUDRAFT_169516</name>
</gene>
<dbReference type="GO" id="GO:0015074">
    <property type="term" value="P:DNA integration"/>
    <property type="evidence" value="ECO:0007669"/>
    <property type="project" value="InterPro"/>
</dbReference>
<dbReference type="AlphaFoldDB" id="R0JYH0"/>
<proteinExistence type="predicted"/>
<protein>
    <recommendedName>
        <fullName evidence="1">Transposase Tc1-like domain-containing protein</fullName>
    </recommendedName>
</protein>